<evidence type="ECO:0000256" key="4">
    <source>
        <dbReference type="ARBA" id="ARBA00022898"/>
    </source>
</evidence>
<dbReference type="PIRSF" id="PIRSF000524">
    <property type="entry name" value="SPT"/>
    <property type="match status" value="1"/>
</dbReference>
<gene>
    <name evidence="11" type="ORF">BaRGS_00003266</name>
</gene>
<evidence type="ECO:0000256" key="1">
    <source>
        <dbReference type="ARBA" id="ARBA00001933"/>
    </source>
</evidence>
<evidence type="ECO:0000313" key="11">
    <source>
        <dbReference type="EMBL" id="KAK7505521.1"/>
    </source>
</evidence>
<comment type="caution">
    <text evidence="11">The sequence shown here is derived from an EMBL/GenBank/DDBJ whole genome shotgun (WGS) entry which is preliminary data.</text>
</comment>
<organism evidence="11 12">
    <name type="scientific">Batillaria attramentaria</name>
    <dbReference type="NCBI Taxonomy" id="370345"/>
    <lineage>
        <taxon>Eukaryota</taxon>
        <taxon>Metazoa</taxon>
        <taxon>Spiralia</taxon>
        <taxon>Lophotrochozoa</taxon>
        <taxon>Mollusca</taxon>
        <taxon>Gastropoda</taxon>
        <taxon>Caenogastropoda</taxon>
        <taxon>Sorbeoconcha</taxon>
        <taxon>Cerithioidea</taxon>
        <taxon>Batillariidae</taxon>
        <taxon>Batillaria</taxon>
    </lineage>
</organism>
<proteinExistence type="inferred from homology"/>
<comment type="catalytic activity">
    <reaction evidence="6">
        <text>(2-aminoethyl)phosphonate + pyruvate = phosphonoacetaldehyde + L-alanine</text>
        <dbReference type="Rhea" id="RHEA:17021"/>
        <dbReference type="ChEBI" id="CHEBI:15361"/>
        <dbReference type="ChEBI" id="CHEBI:57418"/>
        <dbReference type="ChEBI" id="CHEBI:57972"/>
        <dbReference type="ChEBI" id="CHEBI:58383"/>
        <dbReference type="EC" id="2.6.1.37"/>
    </reaction>
</comment>
<dbReference type="EC" id="2.6.1.44" evidence="7"/>
<dbReference type="Gene3D" id="3.90.1150.10">
    <property type="entry name" value="Aspartate Aminotransferase, domain 1"/>
    <property type="match status" value="1"/>
</dbReference>
<dbReference type="Proteomes" id="UP001519460">
    <property type="component" value="Unassembled WGS sequence"/>
</dbReference>
<dbReference type="InterPro" id="IPR015422">
    <property type="entry name" value="PyrdxlP-dep_Trfase_small"/>
</dbReference>
<keyword evidence="12" id="KW-1185">Reference proteome</keyword>
<sequence>MVLGLTRLANLTGRRVPSVCVAGTGRYFRHQSLCQHAARFSTSAQRLEDKKLFTPGPLGVSATVKAAMLRDLGSRDTEFINIVKLIRSRLVQVAGVSEDTFTCVPIQGSGTFAVEAVIQTGVPRSGGKVLILENGAYGKRMAKICQSTSIPYHHETFPEDKVVDPKRVEEILKGDSSFSMVSIVHCETSSGIFNPVTEVGQVVRRMAPGCSYFVDGMSSFGAVPLDLEAAGVDFLVSSANKCMQGVPGFAYAIARKSVLDKCKGYSRSLSLDLYDQNEGLDKTSQFRFTPATHAMLAFRQALAEFDEEGGVQGRADRYKGNWEVLQAGMKKLGFKELLDRSVQGYIITSYYYPQDPNFNFTDFYNRLNEKGQVIYPGKTLDIDCFRIGNIGHLFPQDMEKLLQCIEDVCRDMNMAVPVRN</sequence>
<dbReference type="InterPro" id="IPR012703">
    <property type="entry name" value="NH2EtPonate_pyrv_transaminase"/>
</dbReference>
<dbReference type="EMBL" id="JACVVK020000010">
    <property type="protein sequence ID" value="KAK7505521.1"/>
    <property type="molecule type" value="Genomic_DNA"/>
</dbReference>
<dbReference type="InterPro" id="IPR015424">
    <property type="entry name" value="PyrdxlP-dep_Trfase"/>
</dbReference>
<evidence type="ECO:0000256" key="9">
    <source>
        <dbReference type="PIRSR" id="PIRSR000524-50"/>
    </source>
</evidence>
<dbReference type="Gene3D" id="3.40.640.10">
    <property type="entry name" value="Type I PLP-dependent aspartate aminotransferase-like (Major domain)"/>
    <property type="match status" value="1"/>
</dbReference>
<comment type="cofactor">
    <cofactor evidence="1 7 9">
        <name>pyridoxal 5'-phosphate</name>
        <dbReference type="ChEBI" id="CHEBI:597326"/>
    </cofactor>
</comment>
<dbReference type="InterPro" id="IPR024169">
    <property type="entry name" value="SP_NH2Trfase/AEP_transaminase"/>
</dbReference>
<dbReference type="InterPro" id="IPR015421">
    <property type="entry name" value="PyrdxlP-dep_Trfase_major"/>
</dbReference>
<reference evidence="11 12" key="1">
    <citation type="journal article" date="2023" name="Sci. Data">
        <title>Genome assembly of the Korean intertidal mud-creeper Batillaria attramentaria.</title>
        <authorList>
            <person name="Patra A.K."/>
            <person name="Ho P.T."/>
            <person name="Jun S."/>
            <person name="Lee S.J."/>
            <person name="Kim Y."/>
            <person name="Won Y.J."/>
        </authorList>
    </citation>
    <scope>NUCLEOTIDE SEQUENCE [LARGE SCALE GENOMIC DNA]</scope>
    <source>
        <strain evidence="11">Wonlab-2016</strain>
    </source>
</reference>
<accession>A0ABD0M1Z4</accession>
<evidence type="ECO:0000256" key="6">
    <source>
        <dbReference type="ARBA" id="ARBA00049460"/>
    </source>
</evidence>
<name>A0ABD0M1Z4_9CAEN</name>
<feature type="binding site" evidence="8">
    <location>
        <position position="386"/>
    </location>
    <ligand>
        <name>substrate</name>
    </ligand>
</feature>
<dbReference type="AlphaFoldDB" id="A0ABD0M1Z4"/>
<evidence type="ECO:0000256" key="5">
    <source>
        <dbReference type="ARBA" id="ARBA00023317"/>
    </source>
</evidence>
<keyword evidence="3" id="KW-0808">Transferase</keyword>
<keyword evidence="4 7" id="KW-0663">Pyridoxal phosphate</keyword>
<evidence type="ECO:0000256" key="8">
    <source>
        <dbReference type="PIRSR" id="PIRSR000524-1"/>
    </source>
</evidence>
<evidence type="ECO:0000256" key="3">
    <source>
        <dbReference type="ARBA" id="ARBA00022679"/>
    </source>
</evidence>
<dbReference type="SUPFAM" id="SSF53383">
    <property type="entry name" value="PLP-dependent transferases"/>
    <property type="match status" value="1"/>
</dbReference>
<dbReference type="HAMAP" id="MF_01376">
    <property type="entry name" value="PhnW_aminotrans_5"/>
    <property type="match status" value="1"/>
</dbReference>
<dbReference type="PANTHER" id="PTHR42778:SF1">
    <property type="entry name" value="2-AMINOETHYLPHOSPHONATE--PYRUVATE TRANSAMINASE"/>
    <property type="match status" value="1"/>
</dbReference>
<dbReference type="GO" id="GO:0047304">
    <property type="term" value="F:2-aminoethylphosphonate-pyruvate transaminase activity"/>
    <property type="evidence" value="ECO:0007669"/>
    <property type="project" value="UniProtKB-EC"/>
</dbReference>
<dbReference type="PANTHER" id="PTHR42778">
    <property type="entry name" value="2-AMINOETHYLPHOSPHONATE--PYRUVATE TRANSAMINASE"/>
    <property type="match status" value="1"/>
</dbReference>
<dbReference type="GO" id="GO:0008453">
    <property type="term" value="F:alanine-glyoxylate transaminase activity"/>
    <property type="evidence" value="ECO:0007669"/>
    <property type="project" value="UniProtKB-EC"/>
</dbReference>
<evidence type="ECO:0000256" key="7">
    <source>
        <dbReference type="PIRNR" id="PIRNR000524"/>
    </source>
</evidence>
<comment type="catalytic activity">
    <reaction evidence="7">
        <text>glyoxylate + L-alanine = glycine + pyruvate</text>
        <dbReference type="Rhea" id="RHEA:24248"/>
        <dbReference type="ChEBI" id="CHEBI:15361"/>
        <dbReference type="ChEBI" id="CHEBI:36655"/>
        <dbReference type="ChEBI" id="CHEBI:57305"/>
        <dbReference type="ChEBI" id="CHEBI:57972"/>
        <dbReference type="EC" id="2.6.1.44"/>
    </reaction>
</comment>
<dbReference type="NCBIfam" id="NF010006">
    <property type="entry name" value="PRK13479.1"/>
    <property type="match status" value="1"/>
</dbReference>
<evidence type="ECO:0000313" key="12">
    <source>
        <dbReference type="Proteomes" id="UP001519460"/>
    </source>
</evidence>
<feature type="modified residue" description="N6-(pyridoxal phosphate)lysine" evidence="9">
    <location>
        <position position="241"/>
    </location>
</feature>
<protein>
    <recommendedName>
        <fullName evidence="7">Alanine--glyoxylate aminotransferase</fullName>
        <ecNumber evidence="7">2.6.1.44</ecNumber>
    </recommendedName>
</protein>
<keyword evidence="2" id="KW-0032">Aminotransferase</keyword>
<evidence type="ECO:0000259" key="10">
    <source>
        <dbReference type="Pfam" id="PF00266"/>
    </source>
</evidence>
<dbReference type="NCBIfam" id="TIGR02326">
    <property type="entry name" value="transamin_PhnW"/>
    <property type="match status" value="1"/>
</dbReference>
<dbReference type="NCBIfam" id="TIGR03301">
    <property type="entry name" value="PhnW-AepZ"/>
    <property type="match status" value="1"/>
</dbReference>
<feature type="domain" description="Aminotransferase class V" evidence="10">
    <location>
        <begin position="65"/>
        <end position="339"/>
    </location>
</feature>
<dbReference type="Pfam" id="PF00266">
    <property type="entry name" value="Aminotran_5"/>
    <property type="match status" value="1"/>
</dbReference>
<evidence type="ECO:0000256" key="2">
    <source>
        <dbReference type="ARBA" id="ARBA00022576"/>
    </source>
</evidence>
<dbReference type="InterPro" id="IPR000192">
    <property type="entry name" value="Aminotrans_V_dom"/>
</dbReference>
<comment type="similarity">
    <text evidence="7">Belongs to the class-V pyridoxal-phosphate-dependent aminotransferase family.</text>
</comment>
<keyword evidence="5" id="KW-0670">Pyruvate</keyword>